<keyword evidence="7" id="KW-0456">Lyase</keyword>
<evidence type="ECO:0000256" key="9">
    <source>
        <dbReference type="ARBA" id="ARBA00023317"/>
    </source>
</evidence>
<evidence type="ECO:0000256" key="4">
    <source>
        <dbReference type="ARBA" id="ARBA00023066"/>
    </source>
</evidence>
<organism evidence="10 11">
    <name type="scientific">Sphingobacterium oryzagri</name>
    <dbReference type="NCBI Taxonomy" id="3025669"/>
    <lineage>
        <taxon>Bacteria</taxon>
        <taxon>Pseudomonadati</taxon>
        <taxon>Bacteroidota</taxon>
        <taxon>Sphingobacteriia</taxon>
        <taxon>Sphingobacteriales</taxon>
        <taxon>Sphingobacteriaceae</taxon>
        <taxon>Sphingobacterium</taxon>
    </lineage>
</organism>
<dbReference type="Proteomes" id="UP001221558">
    <property type="component" value="Chromosome"/>
</dbReference>
<reference evidence="10 11" key="1">
    <citation type="submission" date="2023-02" db="EMBL/GenBank/DDBJ databases">
        <title>Genome sequence of Sphingobacterium sp. KACC 22765.</title>
        <authorList>
            <person name="Kim S."/>
            <person name="Heo J."/>
            <person name="Kwon S.-W."/>
        </authorList>
    </citation>
    <scope>NUCLEOTIDE SEQUENCE [LARGE SCALE GENOMIC DNA]</scope>
    <source>
        <strain evidence="10 11">KACC 22765</strain>
    </source>
</reference>
<evidence type="ECO:0000313" key="11">
    <source>
        <dbReference type="Proteomes" id="UP001221558"/>
    </source>
</evidence>
<evidence type="ECO:0000256" key="1">
    <source>
        <dbReference type="ARBA" id="ARBA00001928"/>
    </source>
</evidence>
<sequence length="119" mass="13498">MNTQYNPGTHKLLTLQVEDDKLLTDIDAFLAMAYSAIEQYQLTVVGVSSHVFTGAGFTAAICLMESHICIHTWPEFNQLTLDIYLCNYLRDNTAKVRALSDQFKTYFQASVLKEITVNR</sequence>
<dbReference type="Gene3D" id="3.60.90.10">
    <property type="entry name" value="S-adenosylmethionine decarboxylase"/>
    <property type="match status" value="1"/>
</dbReference>
<comment type="cofactor">
    <cofactor evidence="1">
        <name>pyruvate</name>
        <dbReference type="ChEBI" id="CHEBI:15361"/>
    </cofactor>
</comment>
<dbReference type="RefSeq" id="WP_274266141.1">
    <property type="nucleotide sequence ID" value="NZ_CP117880.1"/>
</dbReference>
<dbReference type="Pfam" id="PF02675">
    <property type="entry name" value="AdoMet_dc"/>
    <property type="match status" value="1"/>
</dbReference>
<keyword evidence="4" id="KW-0745">Spermidine biosynthesis</keyword>
<protein>
    <submittedName>
        <fullName evidence="10">S-adenosylmethionine decarboxylase</fullName>
    </submittedName>
</protein>
<keyword evidence="3" id="KW-0068">Autocatalytic cleavage</keyword>
<evidence type="ECO:0000256" key="8">
    <source>
        <dbReference type="ARBA" id="ARBA00023270"/>
    </source>
</evidence>
<evidence type="ECO:0000256" key="6">
    <source>
        <dbReference type="ARBA" id="ARBA00023145"/>
    </source>
</evidence>
<keyword evidence="8" id="KW-0704">Schiff base</keyword>
<dbReference type="InterPro" id="IPR003826">
    <property type="entry name" value="AdoMetDC_fam_prok"/>
</dbReference>
<dbReference type="EMBL" id="CP117880">
    <property type="protein sequence ID" value="WDF67412.1"/>
    <property type="molecule type" value="Genomic_DNA"/>
</dbReference>
<evidence type="ECO:0000313" key="10">
    <source>
        <dbReference type="EMBL" id="WDF67412.1"/>
    </source>
</evidence>
<keyword evidence="2" id="KW-0210">Decarboxylase</keyword>
<proteinExistence type="predicted"/>
<accession>A0ABY7WD42</accession>
<keyword evidence="5" id="KW-0620">Polyamine biosynthesis</keyword>
<keyword evidence="6" id="KW-0865">Zymogen</keyword>
<dbReference type="InterPro" id="IPR016067">
    <property type="entry name" value="S-AdoMet_deCO2ase_core"/>
</dbReference>
<keyword evidence="9" id="KW-0670">Pyruvate</keyword>
<evidence type="ECO:0000256" key="5">
    <source>
        <dbReference type="ARBA" id="ARBA00023115"/>
    </source>
</evidence>
<evidence type="ECO:0000256" key="7">
    <source>
        <dbReference type="ARBA" id="ARBA00023239"/>
    </source>
</evidence>
<dbReference type="PANTHER" id="PTHR33866">
    <property type="entry name" value="S-ADENOSYLMETHIONINE DECARBOXYLASE PROENZYME"/>
    <property type="match status" value="1"/>
</dbReference>
<dbReference type="PANTHER" id="PTHR33866:SF2">
    <property type="entry name" value="S-ADENOSYLMETHIONINE DECARBOXYLASE PROENZYME"/>
    <property type="match status" value="1"/>
</dbReference>
<evidence type="ECO:0000256" key="2">
    <source>
        <dbReference type="ARBA" id="ARBA00022793"/>
    </source>
</evidence>
<evidence type="ECO:0000256" key="3">
    <source>
        <dbReference type="ARBA" id="ARBA00022813"/>
    </source>
</evidence>
<gene>
    <name evidence="10" type="ORF">PQ465_13990</name>
</gene>
<dbReference type="SUPFAM" id="SSF56276">
    <property type="entry name" value="S-adenosylmethionine decarboxylase"/>
    <property type="match status" value="1"/>
</dbReference>
<keyword evidence="11" id="KW-1185">Reference proteome</keyword>
<name>A0ABY7WD42_9SPHI</name>